<dbReference type="GO" id="GO:0000160">
    <property type="term" value="P:phosphorelay signal transduction system"/>
    <property type="evidence" value="ECO:0007669"/>
    <property type="project" value="InterPro"/>
</dbReference>
<evidence type="ECO:0000256" key="1">
    <source>
        <dbReference type="ARBA" id="ARBA00001946"/>
    </source>
</evidence>
<dbReference type="InterPro" id="IPR043128">
    <property type="entry name" value="Rev_trsase/Diguanyl_cyclase"/>
</dbReference>
<comment type="cofactor">
    <cofactor evidence="1">
        <name>Mg(2+)</name>
        <dbReference type="ChEBI" id="CHEBI:18420"/>
    </cofactor>
</comment>
<dbReference type="STRING" id="1445510.YC6258_03400"/>
<dbReference type="Gene3D" id="3.40.50.2300">
    <property type="match status" value="1"/>
</dbReference>
<dbReference type="PANTHER" id="PTHR45138">
    <property type="entry name" value="REGULATORY COMPONENTS OF SENSORY TRANSDUCTION SYSTEM"/>
    <property type="match status" value="1"/>
</dbReference>
<dbReference type="RefSeq" id="WP_044617744.1">
    <property type="nucleotide sequence ID" value="NZ_CP007142.1"/>
</dbReference>
<feature type="modified residue" description="4-aspartylphosphate" evidence="4">
    <location>
        <position position="64"/>
    </location>
</feature>
<dbReference type="PROSITE" id="PS50110">
    <property type="entry name" value="RESPONSE_REGULATORY"/>
    <property type="match status" value="1"/>
</dbReference>
<dbReference type="InterPro" id="IPR029787">
    <property type="entry name" value="Nucleotide_cyclase"/>
</dbReference>
<organism evidence="7 8">
    <name type="scientific">Gynuella sunshinyii YC6258</name>
    <dbReference type="NCBI Taxonomy" id="1445510"/>
    <lineage>
        <taxon>Bacteria</taxon>
        <taxon>Pseudomonadati</taxon>
        <taxon>Pseudomonadota</taxon>
        <taxon>Gammaproteobacteria</taxon>
        <taxon>Oceanospirillales</taxon>
        <taxon>Saccharospirillaceae</taxon>
        <taxon>Gynuella</taxon>
    </lineage>
</organism>
<dbReference type="AlphaFoldDB" id="A0A0C5VM98"/>
<dbReference type="Proteomes" id="UP000032266">
    <property type="component" value="Chromosome"/>
</dbReference>
<evidence type="ECO:0000313" key="8">
    <source>
        <dbReference type="Proteomes" id="UP000032266"/>
    </source>
</evidence>
<dbReference type="EC" id="2.7.7.65" evidence="2"/>
<dbReference type="PROSITE" id="PS50887">
    <property type="entry name" value="GGDEF"/>
    <property type="match status" value="1"/>
</dbReference>
<evidence type="ECO:0000256" key="2">
    <source>
        <dbReference type="ARBA" id="ARBA00012528"/>
    </source>
</evidence>
<dbReference type="SUPFAM" id="SSF52172">
    <property type="entry name" value="CheY-like"/>
    <property type="match status" value="1"/>
</dbReference>
<dbReference type="GO" id="GO:0043709">
    <property type="term" value="P:cell adhesion involved in single-species biofilm formation"/>
    <property type="evidence" value="ECO:0007669"/>
    <property type="project" value="TreeGrafter"/>
</dbReference>
<dbReference type="EMBL" id="CP007142">
    <property type="protein sequence ID" value="AJQ95436.1"/>
    <property type="molecule type" value="Genomic_DNA"/>
</dbReference>
<sequence>MLKSFSHRSREVSDAWVLIVDDEPINCLVLEEILADICHTRAVNSGAEAIDACVKNKPDLILMDVMMPDQNGLEICRELKADPELMDIPVIFVTSLTNDDDQDECWNAGGTDFVTKPVNATTVRNRVKTHLAYKLQTDMLMHFTYVDGLTGAYNRRFLDAALPRCYKQARRTGSPFSLIMFDIDYFKKFNDRYGHLIGDDCLKQISATSIDTLKRPTDMFVRYGGEEFLCILPDTDEQGAKHLADELKRAIRVLNIIHEDSNFGHVTVSIGVFTLHQSDSDDTQAILQTVDAALYQAKRSGRNRICVAGQESA</sequence>
<dbReference type="OrthoDB" id="9812260at2"/>
<dbReference type="GO" id="GO:0005886">
    <property type="term" value="C:plasma membrane"/>
    <property type="evidence" value="ECO:0007669"/>
    <property type="project" value="TreeGrafter"/>
</dbReference>
<keyword evidence="8" id="KW-1185">Reference proteome</keyword>
<protein>
    <recommendedName>
        <fullName evidence="2">diguanylate cyclase</fullName>
        <ecNumber evidence="2">2.7.7.65</ecNumber>
    </recommendedName>
</protein>
<reference evidence="7 8" key="1">
    <citation type="submission" date="2014-01" db="EMBL/GenBank/DDBJ databases">
        <title>Full genme sequencing of cellulolytic bacterium Gynuella sunshinyii YC6258T gen. nov., sp. nov.</title>
        <authorList>
            <person name="Khan H."/>
            <person name="Chung E.J."/>
            <person name="Chung Y.R."/>
        </authorList>
    </citation>
    <scope>NUCLEOTIDE SEQUENCE [LARGE SCALE GENOMIC DNA]</scope>
    <source>
        <strain evidence="7 8">YC6258</strain>
    </source>
</reference>
<feature type="domain" description="GGDEF" evidence="6">
    <location>
        <begin position="174"/>
        <end position="310"/>
    </location>
</feature>
<dbReference type="Pfam" id="PF00990">
    <property type="entry name" value="GGDEF"/>
    <property type="match status" value="1"/>
</dbReference>
<dbReference type="SUPFAM" id="SSF55073">
    <property type="entry name" value="Nucleotide cyclase"/>
    <property type="match status" value="1"/>
</dbReference>
<accession>A0A0C5VM98</accession>
<dbReference type="FunFam" id="3.30.70.270:FF:000001">
    <property type="entry name" value="Diguanylate cyclase domain protein"/>
    <property type="match status" value="1"/>
</dbReference>
<dbReference type="SMART" id="SM00267">
    <property type="entry name" value="GGDEF"/>
    <property type="match status" value="1"/>
</dbReference>
<evidence type="ECO:0000313" key="7">
    <source>
        <dbReference type="EMBL" id="AJQ95436.1"/>
    </source>
</evidence>
<gene>
    <name evidence="7" type="ORF">YC6258_03400</name>
</gene>
<evidence type="ECO:0000259" key="5">
    <source>
        <dbReference type="PROSITE" id="PS50110"/>
    </source>
</evidence>
<dbReference type="InterPro" id="IPR000160">
    <property type="entry name" value="GGDEF_dom"/>
</dbReference>
<feature type="domain" description="Response regulatory" evidence="5">
    <location>
        <begin position="16"/>
        <end position="131"/>
    </location>
</feature>
<dbReference type="GO" id="GO:1902201">
    <property type="term" value="P:negative regulation of bacterial-type flagellum-dependent cell motility"/>
    <property type="evidence" value="ECO:0007669"/>
    <property type="project" value="TreeGrafter"/>
</dbReference>
<dbReference type="PATRIC" id="fig|1445510.3.peg.3362"/>
<dbReference type="CDD" id="cd01949">
    <property type="entry name" value="GGDEF"/>
    <property type="match status" value="1"/>
</dbReference>
<dbReference type="Pfam" id="PF00072">
    <property type="entry name" value="Response_reg"/>
    <property type="match status" value="1"/>
</dbReference>
<dbReference type="GO" id="GO:0052621">
    <property type="term" value="F:diguanylate cyclase activity"/>
    <property type="evidence" value="ECO:0007669"/>
    <property type="project" value="UniProtKB-EC"/>
</dbReference>
<evidence type="ECO:0000256" key="3">
    <source>
        <dbReference type="ARBA" id="ARBA00034247"/>
    </source>
</evidence>
<keyword evidence="4" id="KW-0597">Phosphoprotein</keyword>
<evidence type="ECO:0000259" key="6">
    <source>
        <dbReference type="PROSITE" id="PS50887"/>
    </source>
</evidence>
<name>A0A0C5VM98_9GAMM</name>
<dbReference type="SMART" id="SM00448">
    <property type="entry name" value="REC"/>
    <property type="match status" value="1"/>
</dbReference>
<dbReference type="InterPro" id="IPR011006">
    <property type="entry name" value="CheY-like_superfamily"/>
</dbReference>
<dbReference type="InterPro" id="IPR050469">
    <property type="entry name" value="Diguanylate_Cyclase"/>
</dbReference>
<dbReference type="HOGENOM" id="CLU_000445_11_28_6"/>
<dbReference type="InterPro" id="IPR001789">
    <property type="entry name" value="Sig_transdc_resp-reg_receiver"/>
</dbReference>
<dbReference type="PANTHER" id="PTHR45138:SF9">
    <property type="entry name" value="DIGUANYLATE CYCLASE DGCM-RELATED"/>
    <property type="match status" value="1"/>
</dbReference>
<dbReference type="KEGG" id="gsn:YC6258_03400"/>
<dbReference type="Gene3D" id="3.30.70.270">
    <property type="match status" value="1"/>
</dbReference>
<proteinExistence type="predicted"/>
<evidence type="ECO:0000256" key="4">
    <source>
        <dbReference type="PROSITE-ProRule" id="PRU00169"/>
    </source>
</evidence>
<comment type="catalytic activity">
    <reaction evidence="3">
        <text>2 GTP = 3',3'-c-di-GMP + 2 diphosphate</text>
        <dbReference type="Rhea" id="RHEA:24898"/>
        <dbReference type="ChEBI" id="CHEBI:33019"/>
        <dbReference type="ChEBI" id="CHEBI:37565"/>
        <dbReference type="ChEBI" id="CHEBI:58805"/>
        <dbReference type="EC" id="2.7.7.65"/>
    </reaction>
</comment>
<dbReference type="NCBIfam" id="TIGR00254">
    <property type="entry name" value="GGDEF"/>
    <property type="match status" value="1"/>
</dbReference>